<reference evidence="2" key="1">
    <citation type="submission" date="2019-02" db="EMBL/GenBank/DDBJ databases">
        <authorList>
            <person name="Gruber-Vodicka R. H."/>
            <person name="Seah K. B. B."/>
        </authorList>
    </citation>
    <scope>NUCLEOTIDE SEQUENCE</scope>
    <source>
        <strain evidence="2">BECK_S1320</strain>
        <strain evidence="1">BECK_S1321</strain>
    </source>
</reference>
<accession>A0A450Z4H5</accession>
<evidence type="ECO:0000313" key="1">
    <source>
        <dbReference type="EMBL" id="VFK43169.1"/>
    </source>
</evidence>
<sequence length="51" mass="5832">MPEISRFLGIIIYMHFNAHNPPHFHAEYKEFKASISIETLGLIEGSFRPGS</sequence>
<dbReference type="Pfam" id="PF13711">
    <property type="entry name" value="DUF4160"/>
    <property type="match status" value="1"/>
</dbReference>
<dbReference type="AlphaFoldDB" id="A0A450Z4H5"/>
<proteinExistence type="predicted"/>
<dbReference type="EMBL" id="CAADFU010000135">
    <property type="protein sequence ID" value="VFK48672.1"/>
    <property type="molecule type" value="Genomic_DNA"/>
</dbReference>
<protein>
    <recommendedName>
        <fullName evidence="3">DUF4160 domain-containing protein</fullName>
    </recommendedName>
</protein>
<name>A0A450Z4H5_9GAMM</name>
<organism evidence="2">
    <name type="scientific">Candidatus Kentrum sp. SD</name>
    <dbReference type="NCBI Taxonomy" id="2126332"/>
    <lineage>
        <taxon>Bacteria</taxon>
        <taxon>Pseudomonadati</taxon>
        <taxon>Pseudomonadota</taxon>
        <taxon>Gammaproteobacteria</taxon>
        <taxon>Candidatus Kentrum</taxon>
    </lineage>
</organism>
<evidence type="ECO:0008006" key="3">
    <source>
        <dbReference type="Google" id="ProtNLM"/>
    </source>
</evidence>
<dbReference type="EMBL" id="CAADFR010000138">
    <property type="protein sequence ID" value="VFK43169.1"/>
    <property type="molecule type" value="Genomic_DNA"/>
</dbReference>
<gene>
    <name evidence="2" type="ORF">BECKSD772E_GA0070983_113510</name>
    <name evidence="1" type="ORF">BECKSD772F_GA0070984_113810</name>
</gene>
<evidence type="ECO:0000313" key="2">
    <source>
        <dbReference type="EMBL" id="VFK48672.1"/>
    </source>
</evidence>
<dbReference type="InterPro" id="IPR025427">
    <property type="entry name" value="DUF4160"/>
</dbReference>